<evidence type="ECO:0000256" key="1">
    <source>
        <dbReference type="SAM" id="MobiDB-lite"/>
    </source>
</evidence>
<feature type="region of interest" description="Disordered" evidence="1">
    <location>
        <begin position="50"/>
        <end position="78"/>
    </location>
</feature>
<protein>
    <submittedName>
        <fullName evidence="3">Gephyrin-like molybdotransferase receptor GlpR</fullName>
    </submittedName>
</protein>
<keyword evidence="2" id="KW-1133">Transmembrane helix</keyword>
<proteinExistence type="predicted"/>
<feature type="transmembrane region" description="Helical" evidence="2">
    <location>
        <begin position="168"/>
        <end position="185"/>
    </location>
</feature>
<accession>A0AAU8DM03</accession>
<reference evidence="3" key="1">
    <citation type="submission" date="2024-05" db="EMBL/GenBank/DDBJ databases">
        <authorList>
            <person name="Cai S.Y."/>
            <person name="Jin L.M."/>
            <person name="Li H.R."/>
        </authorList>
    </citation>
    <scope>NUCLEOTIDE SEQUENCE</scope>
    <source>
        <strain evidence="3">A5-74</strain>
    </source>
</reference>
<evidence type="ECO:0000313" key="3">
    <source>
        <dbReference type="EMBL" id="XCG63019.1"/>
    </source>
</evidence>
<name>A0AAU8DM03_9ACTN</name>
<dbReference type="AlphaFoldDB" id="A0AAU8DM03"/>
<feature type="compositionally biased region" description="Low complexity" evidence="1">
    <location>
        <begin position="117"/>
        <end position="133"/>
    </location>
</feature>
<gene>
    <name evidence="3" type="primary">glpR</name>
    <name evidence="3" type="ORF">ABLG96_17670</name>
</gene>
<keyword evidence="3" id="KW-0675">Receptor</keyword>
<keyword evidence="2" id="KW-0812">Transmembrane</keyword>
<keyword evidence="2" id="KW-0472">Membrane</keyword>
<feature type="transmembrane region" description="Helical" evidence="2">
    <location>
        <begin position="191"/>
        <end position="209"/>
    </location>
</feature>
<feature type="compositionally biased region" description="Acidic residues" evidence="1">
    <location>
        <begin position="93"/>
        <end position="105"/>
    </location>
</feature>
<sequence length="301" mass="33541">MPNVPTSLLLGFLALCWIFVLVPMFARSREAVPETDDGVGAFRVVRRAGARQSHHDSRLQDEQSRGSAMTEIQGSEDSDALAEDLIDEEVDWDSFADDDDEDAGQNDDHRRFSTEYPPVVARTAPTRTAAAPPVEDRRDPRAHRPGRGGFDPEHARATADYRFRRRRTVSLALLVLALACAAGAVLINPMLWTGTAVLTLTLVGFLSYLSRQVKVERAIQERRMARLQRAREIRPPARRSAAVSPYGRQAERLIEDEPSAHTHVPTSSRGPGIVVDLDDDDPAFDDLEYYEPIVYRRAAGQ</sequence>
<feature type="transmembrane region" description="Helical" evidence="2">
    <location>
        <begin position="6"/>
        <end position="26"/>
    </location>
</feature>
<organism evidence="3">
    <name type="scientific">Nakamurella sp. A5-74</name>
    <dbReference type="NCBI Taxonomy" id="3158264"/>
    <lineage>
        <taxon>Bacteria</taxon>
        <taxon>Bacillati</taxon>
        <taxon>Actinomycetota</taxon>
        <taxon>Actinomycetes</taxon>
        <taxon>Nakamurellales</taxon>
        <taxon>Nakamurellaceae</taxon>
        <taxon>Nakamurella</taxon>
    </lineage>
</organism>
<feature type="compositionally biased region" description="Basic and acidic residues" evidence="1">
    <location>
        <begin position="53"/>
        <end position="64"/>
    </location>
</feature>
<dbReference type="EMBL" id="CP159218">
    <property type="protein sequence ID" value="XCG63019.1"/>
    <property type="molecule type" value="Genomic_DNA"/>
</dbReference>
<evidence type="ECO:0000256" key="2">
    <source>
        <dbReference type="SAM" id="Phobius"/>
    </source>
</evidence>
<dbReference type="RefSeq" id="WP_353648634.1">
    <property type="nucleotide sequence ID" value="NZ_CP159218.1"/>
</dbReference>
<dbReference type="NCBIfam" id="NF045516">
    <property type="entry name" value="GlpR"/>
    <property type="match status" value="1"/>
</dbReference>
<dbReference type="InterPro" id="IPR053779">
    <property type="entry name" value="GlpR"/>
</dbReference>
<feature type="region of interest" description="Disordered" evidence="1">
    <location>
        <begin position="93"/>
        <end position="154"/>
    </location>
</feature>